<dbReference type="AlphaFoldDB" id="A0A0E9WEY5"/>
<proteinExistence type="predicted"/>
<name>A0A0E9WEY5_ANGAN</name>
<reference evidence="1" key="1">
    <citation type="submission" date="2014-11" db="EMBL/GenBank/DDBJ databases">
        <authorList>
            <person name="Amaro Gonzalez C."/>
        </authorList>
    </citation>
    <scope>NUCLEOTIDE SEQUENCE</scope>
</reference>
<evidence type="ECO:0000313" key="1">
    <source>
        <dbReference type="EMBL" id="JAH88140.1"/>
    </source>
</evidence>
<dbReference type="EMBL" id="GBXM01020437">
    <property type="protein sequence ID" value="JAH88140.1"/>
    <property type="molecule type" value="Transcribed_RNA"/>
</dbReference>
<protein>
    <submittedName>
        <fullName evidence="1">Uncharacterized protein</fullName>
    </submittedName>
</protein>
<sequence length="75" mass="8710">MYNRFVYLMKNTFSTHKNARLLTHTTHYLQVINSNIGLPLKVLISKLHHVTLNNGYLSSHKLNKLYSKVMLPNVS</sequence>
<reference evidence="1" key="2">
    <citation type="journal article" date="2015" name="Fish Shellfish Immunol.">
        <title>Early steps in the European eel (Anguilla anguilla)-Vibrio vulnificus interaction in the gills: Role of the RtxA13 toxin.</title>
        <authorList>
            <person name="Callol A."/>
            <person name="Pajuelo D."/>
            <person name="Ebbesson L."/>
            <person name="Teles M."/>
            <person name="MacKenzie S."/>
            <person name="Amaro C."/>
        </authorList>
    </citation>
    <scope>NUCLEOTIDE SEQUENCE</scope>
</reference>
<accession>A0A0E9WEY5</accession>
<organism evidence="1">
    <name type="scientific">Anguilla anguilla</name>
    <name type="common">European freshwater eel</name>
    <name type="synonym">Muraena anguilla</name>
    <dbReference type="NCBI Taxonomy" id="7936"/>
    <lineage>
        <taxon>Eukaryota</taxon>
        <taxon>Metazoa</taxon>
        <taxon>Chordata</taxon>
        <taxon>Craniata</taxon>
        <taxon>Vertebrata</taxon>
        <taxon>Euteleostomi</taxon>
        <taxon>Actinopterygii</taxon>
        <taxon>Neopterygii</taxon>
        <taxon>Teleostei</taxon>
        <taxon>Anguilliformes</taxon>
        <taxon>Anguillidae</taxon>
        <taxon>Anguilla</taxon>
    </lineage>
</organism>